<dbReference type="InterPro" id="IPR004107">
    <property type="entry name" value="Integrase_SAM-like_N"/>
</dbReference>
<keyword evidence="3 5" id="KW-0238">DNA-binding</keyword>
<evidence type="ECO:0000256" key="3">
    <source>
        <dbReference type="ARBA" id="ARBA00023125"/>
    </source>
</evidence>
<dbReference type="Proteomes" id="UP000176424">
    <property type="component" value="Unassembled WGS sequence"/>
</dbReference>
<dbReference type="Gene3D" id="1.10.150.130">
    <property type="match status" value="1"/>
</dbReference>
<accession>A0A1F4ZV97</accession>
<organism evidence="8 9">
    <name type="scientific">Candidatus Amesbacteria bacterium RIFOXYB1_FULL_44_23</name>
    <dbReference type="NCBI Taxonomy" id="1797263"/>
    <lineage>
        <taxon>Bacteria</taxon>
        <taxon>Candidatus Amesiibacteriota</taxon>
    </lineage>
</organism>
<dbReference type="Pfam" id="PF02899">
    <property type="entry name" value="Phage_int_SAM_1"/>
    <property type="match status" value="1"/>
</dbReference>
<dbReference type="EMBL" id="MEXR01000016">
    <property type="protein sequence ID" value="OGD10018.1"/>
    <property type="molecule type" value="Genomic_DNA"/>
</dbReference>
<keyword evidence="4" id="KW-0233">DNA recombination</keyword>
<dbReference type="STRING" id="1797263.A2397_01085"/>
<reference evidence="8 9" key="1">
    <citation type="journal article" date="2016" name="Nat. Commun.">
        <title>Thousands of microbial genomes shed light on interconnected biogeochemical processes in an aquifer system.</title>
        <authorList>
            <person name="Anantharaman K."/>
            <person name="Brown C.T."/>
            <person name="Hug L.A."/>
            <person name="Sharon I."/>
            <person name="Castelle C.J."/>
            <person name="Probst A.J."/>
            <person name="Thomas B.C."/>
            <person name="Singh A."/>
            <person name="Wilkins M.J."/>
            <person name="Karaoz U."/>
            <person name="Brodie E.L."/>
            <person name="Williams K.H."/>
            <person name="Hubbard S.S."/>
            <person name="Banfield J.F."/>
        </authorList>
    </citation>
    <scope>NUCLEOTIDE SEQUENCE [LARGE SCALE GENOMIC DNA]</scope>
</reference>
<evidence type="ECO:0000256" key="5">
    <source>
        <dbReference type="PROSITE-ProRule" id="PRU01248"/>
    </source>
</evidence>
<comment type="caution">
    <text evidence="8">The sequence shown here is derived from an EMBL/GenBank/DDBJ whole genome shotgun (WGS) entry which is preliminary data.</text>
</comment>
<evidence type="ECO:0000313" key="8">
    <source>
        <dbReference type="EMBL" id="OGD10018.1"/>
    </source>
</evidence>
<proteinExistence type="inferred from homology"/>
<protein>
    <recommendedName>
        <fullName evidence="10">Tyrosine recombinase XerC</fullName>
    </recommendedName>
</protein>
<evidence type="ECO:0000259" key="6">
    <source>
        <dbReference type="PROSITE" id="PS51898"/>
    </source>
</evidence>
<dbReference type="PROSITE" id="PS51898">
    <property type="entry name" value="TYR_RECOMBINASE"/>
    <property type="match status" value="1"/>
</dbReference>
<evidence type="ECO:0008006" key="10">
    <source>
        <dbReference type="Google" id="ProtNLM"/>
    </source>
</evidence>
<dbReference type="PANTHER" id="PTHR30349">
    <property type="entry name" value="PHAGE INTEGRASE-RELATED"/>
    <property type="match status" value="1"/>
</dbReference>
<dbReference type="PANTHER" id="PTHR30349:SF41">
    <property type="entry name" value="INTEGRASE_RECOMBINASE PROTEIN MJ0367-RELATED"/>
    <property type="match status" value="1"/>
</dbReference>
<dbReference type="InterPro" id="IPR013762">
    <property type="entry name" value="Integrase-like_cat_sf"/>
</dbReference>
<evidence type="ECO:0000256" key="4">
    <source>
        <dbReference type="ARBA" id="ARBA00023172"/>
    </source>
</evidence>
<dbReference type="AlphaFoldDB" id="A0A1F4ZV97"/>
<feature type="domain" description="Core-binding (CB)" evidence="7">
    <location>
        <begin position="8"/>
        <end position="93"/>
    </location>
</feature>
<dbReference type="GO" id="GO:0015074">
    <property type="term" value="P:DNA integration"/>
    <property type="evidence" value="ECO:0007669"/>
    <property type="project" value="UniProtKB-KW"/>
</dbReference>
<dbReference type="InterPro" id="IPR011010">
    <property type="entry name" value="DNA_brk_join_enz"/>
</dbReference>
<dbReference type="GO" id="GO:0003677">
    <property type="term" value="F:DNA binding"/>
    <property type="evidence" value="ECO:0007669"/>
    <property type="project" value="UniProtKB-UniRule"/>
</dbReference>
<evidence type="ECO:0000256" key="2">
    <source>
        <dbReference type="ARBA" id="ARBA00022908"/>
    </source>
</evidence>
<evidence type="ECO:0000259" key="7">
    <source>
        <dbReference type="PROSITE" id="PS51900"/>
    </source>
</evidence>
<sequence>MENIPDPVSFDQALDKFLSHLTTQKRSSATSIAYGSDLSQLKDHMAGKRITQATTIQTEHLQDYVNHLFSKNYTPKSISRKINSLKTFFRYLHTEKIVTANPAESLAHPHYDSKPPRILTKEEYKSLRDAVRLDIRISAVVELLLQTGMRISELANLRIDDFKKNEVFVRSLENNPARTITLGKGAATAVQNYLSLRPEVKDDHLFVTKTGRPLLIRNIRTSVDRYFKKAGLKGTKVNDLRHTFIAHQLKAGVHPETIYKHVGHKRLSSTQKYLEHIEIKEEATLTRIIEL</sequence>
<dbReference type="PROSITE" id="PS51900">
    <property type="entry name" value="CB"/>
    <property type="match status" value="1"/>
</dbReference>
<dbReference type="InterPro" id="IPR044068">
    <property type="entry name" value="CB"/>
</dbReference>
<gene>
    <name evidence="8" type="ORF">A2397_01085</name>
</gene>
<name>A0A1F4ZV97_9BACT</name>
<keyword evidence="2" id="KW-0229">DNA integration</keyword>
<dbReference type="InterPro" id="IPR050090">
    <property type="entry name" value="Tyrosine_recombinase_XerCD"/>
</dbReference>
<evidence type="ECO:0000256" key="1">
    <source>
        <dbReference type="ARBA" id="ARBA00008857"/>
    </source>
</evidence>
<dbReference type="Gene3D" id="1.10.443.10">
    <property type="entry name" value="Intergrase catalytic core"/>
    <property type="match status" value="1"/>
</dbReference>
<dbReference type="GO" id="GO:0006310">
    <property type="term" value="P:DNA recombination"/>
    <property type="evidence" value="ECO:0007669"/>
    <property type="project" value="UniProtKB-KW"/>
</dbReference>
<dbReference type="InterPro" id="IPR002104">
    <property type="entry name" value="Integrase_catalytic"/>
</dbReference>
<dbReference type="SUPFAM" id="SSF56349">
    <property type="entry name" value="DNA breaking-rejoining enzymes"/>
    <property type="match status" value="1"/>
</dbReference>
<feature type="domain" description="Tyr recombinase" evidence="6">
    <location>
        <begin position="114"/>
        <end position="287"/>
    </location>
</feature>
<comment type="similarity">
    <text evidence="1">Belongs to the 'phage' integrase family.</text>
</comment>
<dbReference type="InterPro" id="IPR010998">
    <property type="entry name" value="Integrase_recombinase_N"/>
</dbReference>
<evidence type="ECO:0000313" key="9">
    <source>
        <dbReference type="Proteomes" id="UP000176424"/>
    </source>
</evidence>
<dbReference type="Pfam" id="PF00589">
    <property type="entry name" value="Phage_integrase"/>
    <property type="match status" value="1"/>
</dbReference>